<dbReference type="RefSeq" id="WP_190952812.1">
    <property type="nucleotide sequence ID" value="NZ_JACJTC010000049.1"/>
</dbReference>
<protein>
    <submittedName>
        <fullName evidence="2">Uncharacterized protein</fullName>
    </submittedName>
</protein>
<reference evidence="2 3" key="1">
    <citation type="journal article" date="2020" name="ISME J.">
        <title>Comparative genomics reveals insights into cyanobacterial evolution and habitat adaptation.</title>
        <authorList>
            <person name="Chen M.Y."/>
            <person name="Teng W.K."/>
            <person name="Zhao L."/>
            <person name="Hu C.X."/>
            <person name="Zhou Y.K."/>
            <person name="Han B.P."/>
            <person name="Song L.R."/>
            <person name="Shu W.S."/>
        </authorList>
    </citation>
    <scope>NUCLEOTIDE SEQUENCE [LARGE SCALE GENOMIC DNA]</scope>
    <source>
        <strain evidence="2 3">FACHB-252</strain>
    </source>
</reference>
<gene>
    <name evidence="2" type="ORF">H6G94_34960</name>
</gene>
<feature type="region of interest" description="Disordered" evidence="1">
    <location>
        <begin position="71"/>
        <end position="99"/>
    </location>
</feature>
<accession>A0ABR8HM95</accession>
<feature type="region of interest" description="Disordered" evidence="1">
    <location>
        <begin position="125"/>
        <end position="214"/>
    </location>
</feature>
<dbReference type="Proteomes" id="UP000606396">
    <property type="component" value="Unassembled WGS sequence"/>
</dbReference>
<feature type="compositionally biased region" description="Polar residues" evidence="1">
    <location>
        <begin position="73"/>
        <end position="84"/>
    </location>
</feature>
<feature type="compositionally biased region" description="Polar residues" evidence="1">
    <location>
        <begin position="159"/>
        <end position="182"/>
    </location>
</feature>
<name>A0ABR8HM95_NOSPU</name>
<feature type="compositionally biased region" description="Polar residues" evidence="1">
    <location>
        <begin position="125"/>
        <end position="151"/>
    </location>
</feature>
<keyword evidence="3" id="KW-1185">Reference proteome</keyword>
<feature type="region of interest" description="Disordered" evidence="1">
    <location>
        <begin position="300"/>
        <end position="324"/>
    </location>
</feature>
<evidence type="ECO:0000313" key="2">
    <source>
        <dbReference type="EMBL" id="MBD2616371.1"/>
    </source>
</evidence>
<dbReference type="EMBL" id="JACJTC010000049">
    <property type="protein sequence ID" value="MBD2616371.1"/>
    <property type="molecule type" value="Genomic_DNA"/>
</dbReference>
<evidence type="ECO:0000256" key="1">
    <source>
        <dbReference type="SAM" id="MobiDB-lite"/>
    </source>
</evidence>
<feature type="compositionally biased region" description="Low complexity" evidence="1">
    <location>
        <begin position="193"/>
        <end position="203"/>
    </location>
</feature>
<proteinExistence type="predicted"/>
<organism evidence="2 3">
    <name type="scientific">Nostoc punctiforme FACHB-252</name>
    <dbReference type="NCBI Taxonomy" id="1357509"/>
    <lineage>
        <taxon>Bacteria</taxon>
        <taxon>Bacillati</taxon>
        <taxon>Cyanobacteriota</taxon>
        <taxon>Cyanophyceae</taxon>
        <taxon>Nostocales</taxon>
        <taxon>Nostocaceae</taxon>
        <taxon>Nostoc</taxon>
    </lineage>
</organism>
<feature type="compositionally biased region" description="Low complexity" evidence="1">
    <location>
        <begin position="302"/>
        <end position="313"/>
    </location>
</feature>
<sequence>MQIQPPPQKFLLTLLSIKDYYAPLVEKYGKLYREALENLTHVEALLSNWALKEEADTNGSSEEVTEEIFTLPAQKSLNSTSPEVSKTEPELGEANETELPQVSDLATENLSSQNQEDINLSLEENQPTSGVVESLSNAESLEIPQTQTQSDESFDAAQESKTLDNSDNSVETASELVQPSTTSSSLLEDEPAAAESSSLEQASTAPNKSLSGQDIPMVGEYQFLRRIEAVEKLLQQHIGNVCHVDFIVRSLYGELEPKATKVVKSRVHSTLTQGKESGKWSLVPGKPGYYTKDLKLLNSSRKNTSSKPSPTQSKKPDPHAKANSIPMKAEFDGKFLIDAISLLLQQNPKKVFDVAEVIYQLYGELQPEQTKQVRPAVLNELSRGYRIGRFSRVPEEKGLYIWDSKLLPDS</sequence>
<comment type="caution">
    <text evidence="2">The sequence shown here is derived from an EMBL/GenBank/DDBJ whole genome shotgun (WGS) entry which is preliminary data.</text>
</comment>
<evidence type="ECO:0000313" key="3">
    <source>
        <dbReference type="Proteomes" id="UP000606396"/>
    </source>
</evidence>